<dbReference type="EnsemblMetazoa" id="OVOC2820.1">
    <property type="protein sequence ID" value="OVOC2820.1"/>
    <property type="gene ID" value="WBGene00239629"/>
</dbReference>
<keyword evidence="2" id="KW-1185">Reference proteome</keyword>
<organism evidence="1 2">
    <name type="scientific">Onchocerca volvulus</name>
    <dbReference type="NCBI Taxonomy" id="6282"/>
    <lineage>
        <taxon>Eukaryota</taxon>
        <taxon>Metazoa</taxon>
        <taxon>Ecdysozoa</taxon>
        <taxon>Nematoda</taxon>
        <taxon>Chromadorea</taxon>
        <taxon>Rhabditida</taxon>
        <taxon>Spirurina</taxon>
        <taxon>Spiruromorpha</taxon>
        <taxon>Filarioidea</taxon>
        <taxon>Onchocercidae</taxon>
        <taxon>Onchocerca</taxon>
    </lineage>
</organism>
<protein>
    <submittedName>
        <fullName evidence="1">Uncharacterized protein</fullName>
    </submittedName>
</protein>
<name>A0A8R1XSL9_ONCVO</name>
<reference evidence="2" key="1">
    <citation type="submission" date="2013-10" db="EMBL/GenBank/DDBJ databases">
        <title>Genome sequencing of Onchocerca volvulus.</title>
        <authorList>
            <person name="Cotton J."/>
            <person name="Tsai J."/>
            <person name="Stanley E."/>
            <person name="Tracey A."/>
            <person name="Holroyd N."/>
            <person name="Lustigman S."/>
            <person name="Berriman M."/>
        </authorList>
    </citation>
    <scope>NUCLEOTIDE SEQUENCE</scope>
</reference>
<reference evidence="1" key="2">
    <citation type="submission" date="2022-06" db="UniProtKB">
        <authorList>
            <consortium name="EnsemblMetazoa"/>
        </authorList>
    </citation>
    <scope>IDENTIFICATION</scope>
</reference>
<sequence length="84" mass="9463">MEGIVESLANKTSQYIAKSMTVSFRCKSLTLLDSDYLVPKRRSSSATVVRESGILNDSTFLRGFGARYVRVSFDYDSVSNRRKV</sequence>
<dbReference type="EMBL" id="CMVM020000076">
    <property type="status" value="NOT_ANNOTATED_CDS"/>
    <property type="molecule type" value="Genomic_DNA"/>
</dbReference>
<evidence type="ECO:0000313" key="2">
    <source>
        <dbReference type="Proteomes" id="UP000024404"/>
    </source>
</evidence>
<proteinExistence type="predicted"/>
<dbReference type="Proteomes" id="UP000024404">
    <property type="component" value="Unassembled WGS sequence"/>
</dbReference>
<evidence type="ECO:0000313" key="1">
    <source>
        <dbReference type="EnsemblMetazoa" id="OVOC2820.1"/>
    </source>
</evidence>
<dbReference type="AlphaFoldDB" id="A0A8R1XSL9"/>
<accession>A0A8R1XSL9</accession>